<organism evidence="2 3">
    <name type="scientific">Haloarcula rubra</name>
    <dbReference type="NCBI Taxonomy" id="2487747"/>
    <lineage>
        <taxon>Archaea</taxon>
        <taxon>Methanobacteriati</taxon>
        <taxon>Methanobacteriota</taxon>
        <taxon>Stenosarchaea group</taxon>
        <taxon>Halobacteria</taxon>
        <taxon>Halobacteriales</taxon>
        <taxon>Haloarculaceae</taxon>
        <taxon>Haloarcula</taxon>
    </lineage>
</organism>
<protein>
    <submittedName>
        <fullName evidence="2">MoaD/ThiS family protein</fullName>
    </submittedName>
</protein>
<dbReference type="InterPro" id="IPR054834">
    <property type="entry name" value="SAMP1_3"/>
</dbReference>
<dbReference type="AlphaFoldDB" id="A0AAW4PXP4"/>
<proteinExistence type="predicted"/>
<dbReference type="InterPro" id="IPR012675">
    <property type="entry name" value="Beta-grasp_dom_sf"/>
</dbReference>
<dbReference type="NCBIfam" id="NF041918">
    <property type="entry name" value="SAMP1"/>
    <property type="match status" value="1"/>
</dbReference>
<comment type="caution">
    <text evidence="2">The sequence shown here is derived from an EMBL/GenBank/DDBJ whole genome shotgun (WGS) entry which is preliminary data.</text>
</comment>
<keyword evidence="3" id="KW-1185">Reference proteome</keyword>
<dbReference type="Proteomes" id="UP001430377">
    <property type="component" value="Unassembled WGS sequence"/>
</dbReference>
<dbReference type="InterPro" id="IPR016155">
    <property type="entry name" value="Mopterin_synth/thiamin_S_b"/>
</dbReference>
<accession>A0AAW4PXP4</accession>
<dbReference type="CDD" id="cd17040">
    <property type="entry name" value="Ubl_MoaD_like"/>
    <property type="match status" value="1"/>
</dbReference>
<sequence>MEVTVYGHLRGATGEKTVPVDFDGGTVREAVSALVEAYPRAERHLFDDGALESSVRLSVDGTTVDADDHCPADAELSVHPPMQGG</sequence>
<evidence type="ECO:0000313" key="3">
    <source>
        <dbReference type="Proteomes" id="UP001430377"/>
    </source>
</evidence>
<dbReference type="RefSeq" id="WP_220620245.1">
    <property type="nucleotide sequence ID" value="NZ_RKLR01000013.1"/>
</dbReference>
<reference evidence="2 3" key="1">
    <citation type="submission" date="2021-06" db="EMBL/GenBank/DDBJ databases">
        <title>Halomicroarcula sp. a new haloarchaeum isolated from saline soil.</title>
        <authorList>
            <person name="Duran-Viseras A."/>
            <person name="Sanchez-Porro C."/>
            <person name="Ventosa A."/>
        </authorList>
    </citation>
    <scope>NUCLEOTIDE SEQUENCE [LARGE SCALE GENOMIC DNA]</scope>
    <source>
        <strain evidence="2 3">F13</strain>
    </source>
</reference>
<feature type="region of interest" description="Disordered" evidence="1">
    <location>
        <begin position="66"/>
        <end position="85"/>
    </location>
</feature>
<evidence type="ECO:0000256" key="1">
    <source>
        <dbReference type="SAM" id="MobiDB-lite"/>
    </source>
</evidence>
<dbReference type="SUPFAM" id="SSF54285">
    <property type="entry name" value="MoaD/ThiS"/>
    <property type="match status" value="1"/>
</dbReference>
<dbReference type="Pfam" id="PF02597">
    <property type="entry name" value="ThiS"/>
    <property type="match status" value="1"/>
</dbReference>
<gene>
    <name evidence="2" type="ORF">EGH21_20345</name>
</gene>
<dbReference type="Gene3D" id="3.10.20.30">
    <property type="match status" value="1"/>
</dbReference>
<evidence type="ECO:0000313" key="2">
    <source>
        <dbReference type="EMBL" id="MBX0325381.1"/>
    </source>
</evidence>
<dbReference type="InterPro" id="IPR003749">
    <property type="entry name" value="ThiS/MoaD-like"/>
</dbReference>
<dbReference type="EMBL" id="RKLR01000013">
    <property type="protein sequence ID" value="MBX0325381.1"/>
    <property type="molecule type" value="Genomic_DNA"/>
</dbReference>
<name>A0AAW4PXP4_9EURY</name>